<dbReference type="KEGG" id="pme:NATL1_18131"/>
<evidence type="ECO:0000313" key="3">
    <source>
        <dbReference type="Proteomes" id="UP000002592"/>
    </source>
</evidence>
<dbReference type="AlphaFoldDB" id="A2C4F9"/>
<evidence type="ECO:0008006" key="4">
    <source>
        <dbReference type="Google" id="ProtNLM"/>
    </source>
</evidence>
<protein>
    <recommendedName>
        <fullName evidence="4">Protein family PM-16</fullName>
    </recommendedName>
</protein>
<dbReference type="HOGENOM" id="CLU_211035_0_0_3"/>
<keyword evidence="1" id="KW-0812">Transmembrane</keyword>
<feature type="transmembrane region" description="Helical" evidence="1">
    <location>
        <begin position="23"/>
        <end position="49"/>
    </location>
</feature>
<evidence type="ECO:0000256" key="1">
    <source>
        <dbReference type="SAM" id="Phobius"/>
    </source>
</evidence>
<dbReference type="EMBL" id="CP000553">
    <property type="protein sequence ID" value="ABM76369.1"/>
    <property type="molecule type" value="Genomic_DNA"/>
</dbReference>
<accession>A2C4F9</accession>
<gene>
    <name evidence="2" type="ordered locus">NATL1_18131</name>
</gene>
<dbReference type="Proteomes" id="UP000002592">
    <property type="component" value="Chromosome"/>
</dbReference>
<name>A2C4F9_PROM1</name>
<organism evidence="2 3">
    <name type="scientific">Prochlorococcus marinus (strain NATL1A)</name>
    <dbReference type="NCBI Taxonomy" id="167555"/>
    <lineage>
        <taxon>Bacteria</taxon>
        <taxon>Bacillati</taxon>
        <taxon>Cyanobacteriota</taxon>
        <taxon>Cyanophyceae</taxon>
        <taxon>Synechococcales</taxon>
        <taxon>Prochlorococcaceae</taxon>
        <taxon>Prochlorococcus</taxon>
    </lineage>
</organism>
<evidence type="ECO:0000313" key="2">
    <source>
        <dbReference type="EMBL" id="ABM76369.1"/>
    </source>
</evidence>
<reference evidence="3" key="1">
    <citation type="journal article" date="2007" name="PLoS Genet.">
        <title>Patterns and implications of gene gain and loss in the evolution of Prochlorococcus.</title>
        <authorList>
            <person name="Kettler G.C."/>
            <person name="Martiny A.C."/>
            <person name="Huang K."/>
            <person name="Zucker J."/>
            <person name="Coleman M.L."/>
            <person name="Rodrigue S."/>
            <person name="Chen F."/>
            <person name="Lapidus A."/>
            <person name="Ferriera S."/>
            <person name="Johnson J."/>
            <person name="Steglich C."/>
            <person name="Church G.M."/>
            <person name="Richardson P."/>
            <person name="Chisholm S.W."/>
        </authorList>
    </citation>
    <scope>NUCLEOTIDE SEQUENCE [LARGE SCALE GENOMIC DNA]</scope>
    <source>
        <strain evidence="3">NATL1A</strain>
    </source>
</reference>
<dbReference type="eggNOG" id="ENOG50322NI">
    <property type="taxonomic scope" value="Bacteria"/>
</dbReference>
<dbReference type="RefSeq" id="WP_011824357.1">
    <property type="nucleotide sequence ID" value="NC_008819.1"/>
</dbReference>
<keyword evidence="1" id="KW-0472">Membrane</keyword>
<keyword evidence="1" id="KW-1133">Transmembrane helix</keyword>
<sequence>MKLIKWHKSFVERAQKEMGISNYALYWFGFLEGALVMWLLMKVISALWIKSEFPF</sequence>
<proteinExistence type="predicted"/>